<organism evidence="2 3">
    <name type="scientific">Pollutimonas subterranea</name>
    <dbReference type="NCBI Taxonomy" id="2045210"/>
    <lineage>
        <taxon>Bacteria</taxon>
        <taxon>Pseudomonadati</taxon>
        <taxon>Pseudomonadota</taxon>
        <taxon>Betaproteobacteria</taxon>
        <taxon>Burkholderiales</taxon>
        <taxon>Alcaligenaceae</taxon>
        <taxon>Pollutimonas</taxon>
    </lineage>
</organism>
<sequence length="106" mass="11450">MPNKRQSATIEINGKDSKTARPPISGRYVSPIGRLQLSSPLRDTQSGWKIVGSSVKRTETAGTKAKSASRGTEVENPYAMSSEKTFAVLRKVNVLTAAGKLKKAFK</sequence>
<feature type="region of interest" description="Disordered" evidence="1">
    <location>
        <begin position="56"/>
        <end position="76"/>
    </location>
</feature>
<reference evidence="2 3" key="1">
    <citation type="submission" date="2017-10" db="EMBL/GenBank/DDBJ databases">
        <title>Two draft genome sequences of Pusillimonas sp. strains isolated from a nitrate- and radionuclide-contaminated groundwater in Russia.</title>
        <authorList>
            <person name="Grouzdev D.S."/>
            <person name="Tourova T.P."/>
            <person name="Goeva M.A."/>
            <person name="Babich T.L."/>
            <person name="Sokolova D.S."/>
            <person name="Abdullin R."/>
            <person name="Poltaraus A.B."/>
            <person name="Toshchakov S.V."/>
            <person name="Nazina T.N."/>
        </authorList>
    </citation>
    <scope>NUCLEOTIDE SEQUENCE [LARGE SCALE GENOMIC DNA]</scope>
    <source>
        <strain evidence="2 3">JR1/69-3-13</strain>
    </source>
</reference>
<keyword evidence="3" id="KW-1185">Reference proteome</keyword>
<proteinExistence type="predicted"/>
<feature type="compositionally biased region" description="Polar residues" evidence="1">
    <location>
        <begin position="1"/>
        <end position="10"/>
    </location>
</feature>
<protein>
    <submittedName>
        <fullName evidence="2">Uncharacterized protein</fullName>
    </submittedName>
</protein>
<dbReference type="EMBL" id="PDNW01000019">
    <property type="protein sequence ID" value="PLC48504.1"/>
    <property type="molecule type" value="Genomic_DNA"/>
</dbReference>
<dbReference type="Proteomes" id="UP000234190">
    <property type="component" value="Unassembled WGS sequence"/>
</dbReference>
<evidence type="ECO:0000313" key="2">
    <source>
        <dbReference type="EMBL" id="PLC48504.1"/>
    </source>
</evidence>
<evidence type="ECO:0000313" key="3">
    <source>
        <dbReference type="Proteomes" id="UP000234190"/>
    </source>
</evidence>
<name>A0A2N4U0H0_9BURK</name>
<accession>A0A2N4U0H0</accession>
<comment type="caution">
    <text evidence="2">The sequence shown here is derived from an EMBL/GenBank/DDBJ whole genome shotgun (WGS) entry which is preliminary data.</text>
</comment>
<dbReference type="AlphaFoldDB" id="A0A2N4U0H0"/>
<evidence type="ECO:0000256" key="1">
    <source>
        <dbReference type="SAM" id="MobiDB-lite"/>
    </source>
</evidence>
<gene>
    <name evidence="2" type="ORF">CR159_17645</name>
</gene>
<feature type="region of interest" description="Disordered" evidence="1">
    <location>
        <begin position="1"/>
        <end position="24"/>
    </location>
</feature>